<comment type="caution">
    <text evidence="8">The sequence shown here is derived from an EMBL/GenBank/DDBJ whole genome shotgun (WGS) entry which is preliminary data.</text>
</comment>
<keyword evidence="2 6" id="KW-0500">Molybdenum</keyword>
<dbReference type="GO" id="GO:1901359">
    <property type="term" value="F:tungstate binding"/>
    <property type="evidence" value="ECO:0007669"/>
    <property type="project" value="UniProtKB-ARBA"/>
</dbReference>
<keyword evidence="3 6" id="KW-0479">Metal-binding</keyword>
<evidence type="ECO:0000256" key="3">
    <source>
        <dbReference type="ARBA" id="ARBA00022723"/>
    </source>
</evidence>
<dbReference type="PIRSF" id="PIRSF004846">
    <property type="entry name" value="ModA"/>
    <property type="match status" value="1"/>
</dbReference>
<dbReference type="AlphaFoldDB" id="A0AAW8AYK2"/>
<dbReference type="PANTHER" id="PTHR30632:SF14">
    <property type="entry name" value="TUNGSTATE_MOLYBDATE_CHROMATE-BINDING PROTEIN MODA"/>
    <property type="match status" value="1"/>
</dbReference>
<evidence type="ECO:0000256" key="6">
    <source>
        <dbReference type="PIRSR" id="PIRSR004846-1"/>
    </source>
</evidence>
<dbReference type="CDD" id="cd13539">
    <property type="entry name" value="PBP2_AvModA"/>
    <property type="match status" value="1"/>
</dbReference>
<dbReference type="Pfam" id="PF13531">
    <property type="entry name" value="SBP_bac_11"/>
    <property type="match status" value="1"/>
</dbReference>
<evidence type="ECO:0000256" key="4">
    <source>
        <dbReference type="ARBA" id="ARBA00022729"/>
    </source>
</evidence>
<dbReference type="GO" id="GO:0046872">
    <property type="term" value="F:metal ion binding"/>
    <property type="evidence" value="ECO:0007669"/>
    <property type="project" value="UniProtKB-KW"/>
</dbReference>
<dbReference type="EMBL" id="JAUUUU010000001">
    <property type="protein sequence ID" value="MDP1519906.1"/>
    <property type="molecule type" value="Genomic_DNA"/>
</dbReference>
<gene>
    <name evidence="8" type="primary">modA</name>
    <name evidence="8" type="ORF">Q8A57_02895</name>
</gene>
<dbReference type="PANTHER" id="PTHR30632">
    <property type="entry name" value="MOLYBDATE-BINDING PERIPLASMIC PROTEIN"/>
    <property type="match status" value="1"/>
</dbReference>
<feature type="binding site" evidence="6">
    <location>
        <position position="55"/>
    </location>
    <ligand>
        <name>molybdate</name>
        <dbReference type="ChEBI" id="CHEBI:36264"/>
    </ligand>
</feature>
<dbReference type="Gene3D" id="3.40.190.10">
    <property type="entry name" value="Periplasmic binding protein-like II"/>
    <property type="match status" value="2"/>
</dbReference>
<dbReference type="Proteomes" id="UP001178354">
    <property type="component" value="Unassembled WGS sequence"/>
</dbReference>
<dbReference type="InterPro" id="IPR050682">
    <property type="entry name" value="ModA/WtpA"/>
</dbReference>
<evidence type="ECO:0000313" key="9">
    <source>
        <dbReference type="Proteomes" id="UP001178354"/>
    </source>
</evidence>
<proteinExistence type="inferred from homology"/>
<feature type="chain" id="PRO_5043521623" evidence="7">
    <location>
        <begin position="19"/>
        <end position="247"/>
    </location>
</feature>
<protein>
    <submittedName>
        <fullName evidence="8">Molybdate ABC transporter substrate-binding protein</fullName>
    </submittedName>
</protein>
<keyword evidence="4 7" id="KW-0732">Signal</keyword>
<dbReference type="InterPro" id="IPR005950">
    <property type="entry name" value="ModA"/>
</dbReference>
<evidence type="ECO:0000256" key="7">
    <source>
        <dbReference type="SAM" id="SignalP"/>
    </source>
</evidence>
<comment type="similarity">
    <text evidence="1">Belongs to the bacterial solute-binding protein ModA family.</text>
</comment>
<accession>A0AAW8AYK2</accession>
<organism evidence="8 9">
    <name type="scientific">Porticoccus litoralis</name>
    <dbReference type="NCBI Taxonomy" id="434086"/>
    <lineage>
        <taxon>Bacteria</taxon>
        <taxon>Pseudomonadati</taxon>
        <taxon>Pseudomonadota</taxon>
        <taxon>Gammaproteobacteria</taxon>
        <taxon>Cellvibrionales</taxon>
        <taxon>Porticoccaceae</taxon>
        <taxon>Porticoccus</taxon>
    </lineage>
</organism>
<name>A0AAW8AYK2_9GAMM</name>
<feature type="binding site" evidence="6">
    <location>
        <position position="162"/>
    </location>
    <ligand>
        <name>molybdate</name>
        <dbReference type="ChEBI" id="CHEBI:36264"/>
    </ligand>
</feature>
<dbReference type="GO" id="GO:0015689">
    <property type="term" value="P:molybdate ion transport"/>
    <property type="evidence" value="ECO:0007669"/>
    <property type="project" value="InterPro"/>
</dbReference>
<evidence type="ECO:0000256" key="5">
    <source>
        <dbReference type="ARBA" id="ARBA00062515"/>
    </source>
</evidence>
<dbReference type="GO" id="GO:0030973">
    <property type="term" value="F:molybdate ion binding"/>
    <property type="evidence" value="ECO:0007669"/>
    <property type="project" value="InterPro"/>
</dbReference>
<evidence type="ECO:0000256" key="2">
    <source>
        <dbReference type="ARBA" id="ARBA00022505"/>
    </source>
</evidence>
<keyword evidence="9" id="KW-1185">Reference proteome</keyword>
<dbReference type="SUPFAM" id="SSF53850">
    <property type="entry name" value="Periplasmic binding protein-like II"/>
    <property type="match status" value="1"/>
</dbReference>
<dbReference type="InterPro" id="IPR044084">
    <property type="entry name" value="AvModA-like_subst-bd"/>
</dbReference>
<feature type="signal peptide" evidence="7">
    <location>
        <begin position="1"/>
        <end position="18"/>
    </location>
</feature>
<reference evidence="8" key="1">
    <citation type="journal article" date="2010" name="Int. J. Syst. Evol. Microbiol.">
        <title>Porticoccus litoralis gen. nov., sp. nov., a gammaproteobacterium isolated from the Yellow Sea.</title>
        <authorList>
            <person name="Oh H.M."/>
            <person name="Kim H."/>
            <person name="Kim K.M."/>
            <person name="Min G.S."/>
            <person name="Cho J.C."/>
        </authorList>
    </citation>
    <scope>NUCLEOTIDE SEQUENCE</scope>
    <source>
        <strain evidence="8">DSM 25064</strain>
    </source>
</reference>
<dbReference type="RefSeq" id="WP_305169419.1">
    <property type="nucleotide sequence ID" value="NZ_JAUUUU010000001.1"/>
</dbReference>
<evidence type="ECO:0000313" key="8">
    <source>
        <dbReference type="EMBL" id="MDP1519906.1"/>
    </source>
</evidence>
<dbReference type="NCBIfam" id="TIGR01256">
    <property type="entry name" value="modA"/>
    <property type="match status" value="1"/>
</dbReference>
<sequence length="247" mass="26710">MNVLRLFVLTLFSLTAHAQEINAAVASNFLLPMRDIVTAFEQQSQHRVSIASGSSGKLYAQIIQGAPFDVFLSADQEKPSALLESGHGISGSRFTYAQGSLVVIATNGLTDDPKALLSRGEFSRLAIANPRLAPYGAAAVETLKALTLWHAVSQKLVIGESVGQAYHFVISGNAQLAFIARAQVQNSQGEHPYWPVPTKLHNPIYQDAVLLKKGSYQLAAKQLLAFLQSEQALSIMDDYGYQPAGQQ</sequence>
<evidence type="ECO:0000256" key="1">
    <source>
        <dbReference type="ARBA" id="ARBA00009175"/>
    </source>
</evidence>
<dbReference type="FunFam" id="3.40.190.10:FF:000035">
    <property type="entry name" value="Molybdate ABC transporter substrate-binding protein"/>
    <property type="match status" value="1"/>
</dbReference>
<reference evidence="8" key="2">
    <citation type="submission" date="2023-08" db="EMBL/GenBank/DDBJ databases">
        <authorList>
            <person name="Luo J."/>
        </authorList>
    </citation>
    <scope>NUCLEOTIDE SEQUENCE</scope>
    <source>
        <strain evidence="8">DSM 25064</strain>
    </source>
</reference>
<comment type="subunit">
    <text evidence="5">The complex is composed of two ATP-binding proteins (ModC), two transmembrane proteins (ModB) and a solute-binding protein (ModA).</text>
</comment>